<name>A0A1I6HTB6_9RHOB</name>
<dbReference type="InterPro" id="IPR024173">
    <property type="entry name" value="Pesterase_MJ0037-like"/>
</dbReference>
<dbReference type="EMBL" id="FOYO01000001">
    <property type="protein sequence ID" value="SFR57638.1"/>
    <property type="molecule type" value="Genomic_DNA"/>
</dbReference>
<dbReference type="OrthoDB" id="9795838at2"/>
<evidence type="ECO:0000313" key="2">
    <source>
        <dbReference type="EMBL" id="SFR57638.1"/>
    </source>
</evidence>
<evidence type="ECO:0000313" key="3">
    <source>
        <dbReference type="Proteomes" id="UP000199658"/>
    </source>
</evidence>
<dbReference type="PANTHER" id="PTHR39323:SF1">
    <property type="entry name" value="BLR1149 PROTEIN"/>
    <property type="match status" value="1"/>
</dbReference>
<proteinExistence type="predicted"/>
<gene>
    <name evidence="2" type="ORF">SAMN04488002_3401</name>
</gene>
<reference evidence="3" key="1">
    <citation type="submission" date="2016-10" db="EMBL/GenBank/DDBJ databases">
        <authorList>
            <person name="Varghese N."/>
            <person name="Submissions S."/>
        </authorList>
    </citation>
    <scope>NUCLEOTIDE SEQUENCE [LARGE SCALE GENOMIC DNA]</scope>
    <source>
        <strain evidence="3">DSM 26921</strain>
    </source>
</reference>
<dbReference type="InterPro" id="IPR026336">
    <property type="entry name" value="PdeM-like"/>
</dbReference>
<dbReference type="PANTHER" id="PTHR39323">
    <property type="entry name" value="BLR1149 PROTEIN"/>
    <property type="match status" value="1"/>
</dbReference>
<accession>A0A1I6HTB6</accession>
<dbReference type="InterPro" id="IPR029052">
    <property type="entry name" value="Metallo-depent_PP-like"/>
</dbReference>
<evidence type="ECO:0000259" key="1">
    <source>
        <dbReference type="Pfam" id="PF00149"/>
    </source>
</evidence>
<dbReference type="Pfam" id="PF00149">
    <property type="entry name" value="Metallophos"/>
    <property type="match status" value="1"/>
</dbReference>
<sequence length="220" mass="24325">MKQFTFCGTTLAALPSGALLWQEQRLLIVSDLHLGKSERIARRSGQMLPPYETIDTLTRLQNDLDAHSPEHVICLGDSFDDLAAGEALPVQITDWITRLMAGRNWTWIEGNHDPGPLSLGGTHRRQQEFDPLVFRHIAENTSPSGEVSGHYHPKASLQMRGRAVTRPCFLYDDTRLILPAYGTFTGGLRTTSKPLLALMQPTARAILTGASAVEIPMPRS</sequence>
<dbReference type="PIRSF" id="PIRSF000887">
    <property type="entry name" value="Pesterase_MJ0037"/>
    <property type="match status" value="1"/>
</dbReference>
<dbReference type="RefSeq" id="WP_090219200.1">
    <property type="nucleotide sequence ID" value="NZ_FOYO01000001.1"/>
</dbReference>
<dbReference type="InterPro" id="IPR004843">
    <property type="entry name" value="Calcineurin-like_PHP"/>
</dbReference>
<dbReference type="Gene3D" id="3.60.21.10">
    <property type="match status" value="1"/>
</dbReference>
<feature type="domain" description="Calcineurin-like phosphoesterase" evidence="1">
    <location>
        <begin position="25"/>
        <end position="138"/>
    </location>
</feature>
<dbReference type="AlphaFoldDB" id="A0A1I6HTB6"/>
<dbReference type="STRING" id="670154.SAMN04488002_3401"/>
<organism evidence="2 3">
    <name type="scientific">Litoreibacter janthinus</name>
    <dbReference type="NCBI Taxonomy" id="670154"/>
    <lineage>
        <taxon>Bacteria</taxon>
        <taxon>Pseudomonadati</taxon>
        <taxon>Pseudomonadota</taxon>
        <taxon>Alphaproteobacteria</taxon>
        <taxon>Rhodobacterales</taxon>
        <taxon>Roseobacteraceae</taxon>
        <taxon>Litoreibacter</taxon>
    </lineage>
</organism>
<keyword evidence="3" id="KW-1185">Reference proteome</keyword>
<dbReference type="Proteomes" id="UP000199658">
    <property type="component" value="Unassembled WGS sequence"/>
</dbReference>
<dbReference type="SUPFAM" id="SSF56300">
    <property type="entry name" value="Metallo-dependent phosphatases"/>
    <property type="match status" value="1"/>
</dbReference>
<protein>
    <submittedName>
        <fullName evidence="2">Putative phosphoesterase</fullName>
    </submittedName>
</protein>
<dbReference type="GO" id="GO:0016787">
    <property type="term" value="F:hydrolase activity"/>
    <property type="evidence" value="ECO:0007669"/>
    <property type="project" value="InterPro"/>
</dbReference>
<dbReference type="NCBIfam" id="TIGR04123">
    <property type="entry name" value="P_estr_lig_assc"/>
    <property type="match status" value="1"/>
</dbReference>